<dbReference type="GO" id="GO:0000139">
    <property type="term" value="C:Golgi membrane"/>
    <property type="evidence" value="ECO:0007669"/>
    <property type="project" value="UniProtKB-SubCell"/>
</dbReference>
<feature type="transmembrane region" description="Helical" evidence="10">
    <location>
        <begin position="30"/>
        <end position="49"/>
    </location>
</feature>
<keyword evidence="4" id="KW-0808">Transferase</keyword>
<evidence type="ECO:0000256" key="6">
    <source>
        <dbReference type="ARBA" id="ARBA00022968"/>
    </source>
</evidence>
<dbReference type="EMBL" id="BTSY01000006">
    <property type="protein sequence ID" value="GMT33913.1"/>
    <property type="molecule type" value="Genomic_DNA"/>
</dbReference>
<keyword evidence="8 10" id="KW-0333">Golgi apparatus</keyword>
<accession>A0AAV5WUJ1</accession>
<name>A0AAV5WUJ1_9BILA</name>
<dbReference type="PANTHER" id="PTHR11214">
    <property type="entry name" value="BETA-1,3-N-ACETYLGLUCOSAMINYLTRANSFERASE"/>
    <property type="match status" value="1"/>
</dbReference>
<organism evidence="11 12">
    <name type="scientific">Pristionchus fissidentatus</name>
    <dbReference type="NCBI Taxonomy" id="1538716"/>
    <lineage>
        <taxon>Eukaryota</taxon>
        <taxon>Metazoa</taxon>
        <taxon>Ecdysozoa</taxon>
        <taxon>Nematoda</taxon>
        <taxon>Chromadorea</taxon>
        <taxon>Rhabditida</taxon>
        <taxon>Rhabditina</taxon>
        <taxon>Diplogasteromorpha</taxon>
        <taxon>Diplogasteroidea</taxon>
        <taxon>Neodiplogasteridae</taxon>
        <taxon>Pristionchus</taxon>
    </lineage>
</organism>
<evidence type="ECO:0000313" key="11">
    <source>
        <dbReference type="EMBL" id="GMT33913.1"/>
    </source>
</evidence>
<dbReference type="InterPro" id="IPR002659">
    <property type="entry name" value="Glyco_trans_31"/>
</dbReference>
<keyword evidence="7 10" id="KW-1133">Transmembrane helix</keyword>
<keyword evidence="3 10" id="KW-0328">Glycosyltransferase</keyword>
<comment type="subcellular location">
    <subcellularLocation>
        <location evidence="1 10">Golgi apparatus membrane</location>
        <topology evidence="1 10">Single-pass type II membrane protein</topology>
    </subcellularLocation>
</comment>
<dbReference type="Gene3D" id="3.90.550.50">
    <property type="match status" value="1"/>
</dbReference>
<evidence type="ECO:0000256" key="8">
    <source>
        <dbReference type="ARBA" id="ARBA00023034"/>
    </source>
</evidence>
<sequence length="422" mass="47668">MGAKSEKRDLIVSISPLVLDQRHRSVERTFGIFAAATFLLMVLPTGMLAVFEFFGDDHPDIVRIHALSLYRIVLKFCAMNPTLNVVAYALKHKQIYNGLRQVFVKKHPSTRLLVTHSQHKAVSHPPLEKSATIKSVATSRHNGTISFKDLVLKFRIVRFPESLSPICESGNLTLLVIVQSVPSSVNIRNIIRATWANKNKVQAIKDGSSRVLFLIGNGDTETSLLRKEAEDNDDVLSVDVEDSYRNLIYKTALTLHTSHSLCPSSFVLKVDEDVVFNIDRFMQGVGTTFRPEYSAIYCKVWHASEPSRDHKNDWFVSEHQYGNRRFPDYCAGPSYVLTYHAADSLMRSLSEFNLITVEDVFVTGIVAEKANVTRIGMDDQFKSDYAVITYTKSMCPGSLLSIHNLKNEAQIRSTWEYLSRNC</sequence>
<evidence type="ECO:0000256" key="7">
    <source>
        <dbReference type="ARBA" id="ARBA00022989"/>
    </source>
</evidence>
<dbReference type="Proteomes" id="UP001432322">
    <property type="component" value="Unassembled WGS sequence"/>
</dbReference>
<dbReference type="Pfam" id="PF01762">
    <property type="entry name" value="Galactosyl_T"/>
    <property type="match status" value="1"/>
</dbReference>
<dbReference type="PANTHER" id="PTHR11214:SF391">
    <property type="entry name" value="BETA-1,3-GALACTOSYLTRANSFERASE BRE-2-RELATED"/>
    <property type="match status" value="1"/>
</dbReference>
<dbReference type="SUPFAM" id="SSF81321">
    <property type="entry name" value="Family A G protein-coupled receptor-like"/>
    <property type="match status" value="1"/>
</dbReference>
<evidence type="ECO:0000256" key="9">
    <source>
        <dbReference type="ARBA" id="ARBA00023136"/>
    </source>
</evidence>
<keyword evidence="9 10" id="KW-0472">Membrane</keyword>
<comment type="similarity">
    <text evidence="2 10">Belongs to the glycosyltransferase 31 family.</text>
</comment>
<dbReference type="EC" id="2.4.1.-" evidence="10"/>
<evidence type="ECO:0000313" key="12">
    <source>
        <dbReference type="Proteomes" id="UP001432322"/>
    </source>
</evidence>
<gene>
    <name evidence="11" type="ORF">PFISCL1PPCAC_25207</name>
</gene>
<evidence type="ECO:0000256" key="10">
    <source>
        <dbReference type="RuleBase" id="RU363063"/>
    </source>
</evidence>
<evidence type="ECO:0000256" key="4">
    <source>
        <dbReference type="ARBA" id="ARBA00022679"/>
    </source>
</evidence>
<comment type="caution">
    <text evidence="11">The sequence shown here is derived from an EMBL/GenBank/DDBJ whole genome shotgun (WGS) entry which is preliminary data.</text>
</comment>
<dbReference type="AlphaFoldDB" id="A0AAV5WUJ1"/>
<evidence type="ECO:0000256" key="5">
    <source>
        <dbReference type="ARBA" id="ARBA00022692"/>
    </source>
</evidence>
<feature type="non-terminal residue" evidence="11">
    <location>
        <position position="422"/>
    </location>
</feature>
<evidence type="ECO:0000256" key="1">
    <source>
        <dbReference type="ARBA" id="ARBA00004323"/>
    </source>
</evidence>
<keyword evidence="12" id="KW-1185">Reference proteome</keyword>
<dbReference type="GO" id="GO:0006493">
    <property type="term" value="P:protein O-linked glycosylation"/>
    <property type="evidence" value="ECO:0007669"/>
    <property type="project" value="TreeGrafter"/>
</dbReference>
<evidence type="ECO:0000256" key="3">
    <source>
        <dbReference type="ARBA" id="ARBA00022676"/>
    </source>
</evidence>
<keyword evidence="5 10" id="KW-0812">Transmembrane</keyword>
<protein>
    <recommendedName>
        <fullName evidence="10">Hexosyltransferase</fullName>
        <ecNumber evidence="10">2.4.1.-</ecNumber>
    </recommendedName>
</protein>
<proteinExistence type="inferred from homology"/>
<keyword evidence="6 10" id="KW-0735">Signal-anchor</keyword>
<evidence type="ECO:0000256" key="2">
    <source>
        <dbReference type="ARBA" id="ARBA00008661"/>
    </source>
</evidence>
<dbReference type="GO" id="GO:0016758">
    <property type="term" value="F:hexosyltransferase activity"/>
    <property type="evidence" value="ECO:0007669"/>
    <property type="project" value="InterPro"/>
</dbReference>
<reference evidence="11" key="1">
    <citation type="submission" date="2023-10" db="EMBL/GenBank/DDBJ databases">
        <title>Genome assembly of Pristionchus species.</title>
        <authorList>
            <person name="Yoshida K."/>
            <person name="Sommer R.J."/>
        </authorList>
    </citation>
    <scope>NUCLEOTIDE SEQUENCE</scope>
    <source>
        <strain evidence="11">RS5133</strain>
    </source>
</reference>